<protein>
    <submittedName>
        <fullName evidence="1">ArsR family transcriptional regulator</fullName>
    </submittedName>
</protein>
<dbReference type="InterPro" id="IPR036388">
    <property type="entry name" value="WH-like_DNA-bd_sf"/>
</dbReference>
<sequence length="239" mass="25762">MEVSEPLDPASVTAVAALADDLRRALFEQVRRSHQGLTREQAAVAVGISRKLAAFHLDKLAAVGLLVVRTSGEQRVGRRPHVYQVADATIEVSIPSRRPDLLSEILVTAVSRHRPEESVSEAALRLARELGSAAGEAERRSHRGGRMSPERGLGIVRRVLDHLGYQPFRDVEGDLRLRNCPFDPHATQEPELVCGINRAYLAGLIEGLQATSLQATSPESGSASESAGCCVRVGRTPVG</sequence>
<keyword evidence="2" id="KW-1185">Reference proteome</keyword>
<comment type="caution">
    <text evidence="1">The sequence shown here is derived from an EMBL/GenBank/DDBJ whole genome shotgun (WGS) entry which is preliminary data.</text>
</comment>
<name>A0ABS2RR59_9ACTN</name>
<reference evidence="1 2" key="1">
    <citation type="submission" date="2021-01" db="EMBL/GenBank/DDBJ databases">
        <title>Sequencing the genomes of 1000 actinobacteria strains.</title>
        <authorList>
            <person name="Klenk H.-P."/>
        </authorList>
    </citation>
    <scope>NUCLEOTIDE SEQUENCE [LARGE SCALE GENOMIC DNA]</scope>
    <source>
        <strain evidence="1 2">DSM 18662</strain>
    </source>
</reference>
<dbReference type="Proteomes" id="UP000704762">
    <property type="component" value="Unassembled WGS sequence"/>
</dbReference>
<organism evidence="1 2">
    <name type="scientific">Microlunatus panaciterrae</name>
    <dbReference type="NCBI Taxonomy" id="400768"/>
    <lineage>
        <taxon>Bacteria</taxon>
        <taxon>Bacillati</taxon>
        <taxon>Actinomycetota</taxon>
        <taxon>Actinomycetes</taxon>
        <taxon>Propionibacteriales</taxon>
        <taxon>Propionibacteriaceae</taxon>
        <taxon>Microlunatus</taxon>
    </lineage>
</organism>
<gene>
    <name evidence="1" type="ORF">JOE57_003340</name>
</gene>
<dbReference type="RefSeq" id="WP_204919729.1">
    <property type="nucleotide sequence ID" value="NZ_BAAAQP010000003.1"/>
</dbReference>
<evidence type="ECO:0000313" key="1">
    <source>
        <dbReference type="EMBL" id="MBM7800419.1"/>
    </source>
</evidence>
<accession>A0ABS2RR59</accession>
<dbReference type="Gene3D" id="1.10.10.10">
    <property type="entry name" value="Winged helix-like DNA-binding domain superfamily/Winged helix DNA-binding domain"/>
    <property type="match status" value="1"/>
</dbReference>
<dbReference type="SUPFAM" id="SSF46785">
    <property type="entry name" value="Winged helix' DNA-binding domain"/>
    <property type="match status" value="1"/>
</dbReference>
<evidence type="ECO:0000313" key="2">
    <source>
        <dbReference type="Proteomes" id="UP000704762"/>
    </source>
</evidence>
<dbReference type="EMBL" id="JAFBCF010000001">
    <property type="protein sequence ID" value="MBM7800419.1"/>
    <property type="molecule type" value="Genomic_DNA"/>
</dbReference>
<proteinExistence type="predicted"/>
<dbReference type="InterPro" id="IPR036390">
    <property type="entry name" value="WH_DNA-bd_sf"/>
</dbReference>